<evidence type="ECO:0000313" key="13">
    <source>
        <dbReference type="Proteomes" id="UP001185000"/>
    </source>
</evidence>
<organism evidence="12 13">
    <name type="scientific">Tomato leaf curl Philippines virus - [LB]</name>
    <dbReference type="NCBI Taxonomy" id="270142"/>
    <lineage>
        <taxon>Viruses</taxon>
        <taxon>Monodnaviria</taxon>
        <taxon>Shotokuvirae</taxon>
        <taxon>Cressdnaviricota</taxon>
        <taxon>Repensiviricetes</taxon>
        <taxon>Geplafuvirales</taxon>
        <taxon>Geminiviridae</taxon>
        <taxon>Begomovirus</taxon>
        <taxon>Begomovirus solanumphilippinense</taxon>
        <taxon>Tomato leaf curl Philippines virus</taxon>
    </lineage>
</organism>
<gene>
    <name evidence="12" type="primary">V2</name>
</gene>
<dbReference type="Pfam" id="PF01524">
    <property type="entry name" value="Gemini_V2"/>
    <property type="match status" value="1"/>
</dbReference>
<name>Q9WPL9_9GEMI</name>
<sequence>MWDPLVHPFPESLHGFRCMLANQISSELNRKYSPDTVGHEFWKDFICIWRSKNYAEAFNRYSNVVANVDNTSKAQLRESVQSPCFCPHCPRHVLQAKVMDLQAHVSQAQDVQNVSKP</sequence>
<evidence type="ECO:0000256" key="8">
    <source>
        <dbReference type="ARBA" id="ARBA00023200"/>
    </source>
</evidence>
<comment type="similarity">
    <text evidence="3 10">Belongs to the geminiviridae protein AV2/V2 family.</text>
</comment>
<dbReference type="GO" id="GO:0060967">
    <property type="term" value="P:negative regulation of gene silencing by regulatory ncRNA"/>
    <property type="evidence" value="ECO:0007669"/>
    <property type="project" value="InterPro"/>
</dbReference>
<protein>
    <recommendedName>
        <fullName evidence="10">Protein V2</fullName>
    </recommendedName>
</protein>
<dbReference type="EMBL" id="AF136222">
    <property type="protein sequence ID" value="AAD37322.1"/>
    <property type="molecule type" value="Genomic_DNA"/>
</dbReference>
<evidence type="ECO:0000256" key="9">
    <source>
        <dbReference type="ARBA" id="ARBA00023280"/>
    </source>
</evidence>
<dbReference type="GO" id="GO:0044220">
    <property type="term" value="C:host cell perinuclear region of cytoplasm"/>
    <property type="evidence" value="ECO:0007669"/>
    <property type="project" value="UniProtKB-SubCell"/>
</dbReference>
<dbReference type="Proteomes" id="UP001185000">
    <property type="component" value="Segment"/>
</dbReference>
<keyword evidence="12" id="KW-0167">Capsid protein</keyword>
<dbReference type="GO" id="GO:0019028">
    <property type="term" value="C:viral capsid"/>
    <property type="evidence" value="ECO:0007669"/>
    <property type="project" value="UniProtKB-KW"/>
</dbReference>
<evidence type="ECO:0000256" key="5">
    <source>
        <dbReference type="ARBA" id="ARBA00022463"/>
    </source>
</evidence>
<keyword evidence="9" id="KW-0899">Viral immunoevasion</keyword>
<evidence type="ECO:0000256" key="6">
    <source>
        <dbReference type="ARBA" id="ARBA00022581"/>
    </source>
</evidence>
<dbReference type="GO" id="GO:0052170">
    <property type="term" value="P:symbiont-mediated suppression of host innate immune response"/>
    <property type="evidence" value="ECO:0007669"/>
    <property type="project" value="UniProtKB-KW"/>
</dbReference>
<comment type="subunit">
    <text evidence="4 10">Interacts with host SGS3.</text>
</comment>
<evidence type="ECO:0000256" key="2">
    <source>
        <dbReference type="ARBA" id="ARBA00004407"/>
    </source>
</evidence>
<keyword evidence="12" id="KW-0946">Virion</keyword>
<feature type="domain" description="WCCH motif" evidence="11">
    <location>
        <begin position="80"/>
        <end position="104"/>
    </location>
</feature>
<evidence type="ECO:0000313" key="12">
    <source>
        <dbReference type="EMBL" id="AAD37322.1"/>
    </source>
</evidence>
<evidence type="ECO:0000259" key="11">
    <source>
        <dbReference type="Pfam" id="PF03716"/>
    </source>
</evidence>
<accession>Q9WPL9</accession>
<evidence type="ECO:0000256" key="1">
    <source>
        <dbReference type="ARBA" id="ARBA00003603"/>
    </source>
</evidence>
<dbReference type="Pfam" id="PF03716">
    <property type="entry name" value="WCCH"/>
    <property type="match status" value="1"/>
</dbReference>
<keyword evidence="8 10" id="KW-1035">Host cytoplasm</keyword>
<reference evidence="12" key="3">
    <citation type="submission" date="2005-06" db="EMBL/GenBank/DDBJ databases">
        <authorList>
            <person name="Shih S.L."/>
            <person name="Dolores L.M."/>
            <person name="Nakhla M.K."/>
            <person name="Maxwell D.P."/>
            <person name="Green S.K."/>
        </authorList>
    </citation>
    <scope>NUCLEOTIDE SEQUENCE</scope>
    <source>
        <strain evidence="12">Los Banos 1</strain>
    </source>
</reference>
<comment type="function">
    <text evidence="1 10">Through its interaction with host SGS3, acts as a suppressor of RNA-mediated gene silencing, also known as post-transcriptional gene silencing (PTGS), a mechanism of plant viral defense that limits the accumulation of viral RNAs.</text>
</comment>
<keyword evidence="5 10" id="KW-0941">Suppressor of RNA silencing</keyword>
<keyword evidence="6 10" id="KW-0945">Host-virus interaction</keyword>
<evidence type="ECO:0000256" key="10">
    <source>
        <dbReference type="RuleBase" id="RU364051"/>
    </source>
</evidence>
<dbReference type="InterPro" id="IPR005159">
    <property type="entry name" value="WCCH"/>
</dbReference>
<proteinExistence type="inferred from homology"/>
<reference evidence="12" key="2">
    <citation type="journal article" date="1998" name="Trop. Agric. Res.">
        <title>Molecular analysis of whitefly-transmitted tomato geminiviruses from Southeast and East Asia.</title>
        <authorList>
            <person name="Zeidan M."/>
            <person name="Green S.K."/>
            <person name="Maxwell D.P."/>
            <person name="Nakhla M.K."/>
            <person name="Czosnek H."/>
        </authorList>
    </citation>
    <scope>NUCLEOTIDE SEQUENCE</scope>
    <source>
        <strain evidence="12">Los Banos 1</strain>
    </source>
</reference>
<evidence type="ECO:0000256" key="3">
    <source>
        <dbReference type="ARBA" id="ARBA00009397"/>
    </source>
</evidence>
<keyword evidence="7" id="KW-1090">Inhibition of host innate immune response by virus</keyword>
<evidence type="ECO:0000256" key="7">
    <source>
        <dbReference type="ARBA" id="ARBA00022632"/>
    </source>
</evidence>
<dbReference type="InterPro" id="IPR002511">
    <property type="entry name" value="Gemini_V2"/>
</dbReference>
<reference evidence="12" key="1">
    <citation type="journal article" date="1997" name="Zhi Wu Bao Hu Xue Hui Hui Kan">
        <title>A new geminivirus associated with a leaf curl disease of tomato in the Philippines.</title>
        <authorList>
            <person name="Shih S.L."/>
            <person name="Dolores L.M."/>
            <person name="Nakhla M.K."/>
            <person name="Maxwell D.P."/>
            <person name="Green S.K."/>
        </authorList>
    </citation>
    <scope>NUCLEOTIDE SEQUENCE</scope>
    <source>
        <strain evidence="12">Los Banos 1</strain>
    </source>
</reference>
<evidence type="ECO:0000256" key="4">
    <source>
        <dbReference type="ARBA" id="ARBA00011105"/>
    </source>
</evidence>
<comment type="subcellular location">
    <subcellularLocation>
        <location evidence="2 10">Host cytoplasm</location>
        <location evidence="2 10">Host perinuclear region</location>
    </subcellularLocation>
</comment>